<protein>
    <submittedName>
        <fullName evidence="4">Chorismate-binding protein</fullName>
    </submittedName>
</protein>
<dbReference type="InterPro" id="IPR019999">
    <property type="entry name" value="Anth_synth_I-like"/>
</dbReference>
<dbReference type="InterPro" id="IPR015890">
    <property type="entry name" value="Chorismate_C"/>
</dbReference>
<proteinExistence type="predicted"/>
<dbReference type="PANTHER" id="PTHR11236">
    <property type="entry name" value="AMINOBENZOATE/ANTHRANILATE SYNTHASE"/>
    <property type="match status" value="1"/>
</dbReference>
<evidence type="ECO:0000259" key="3">
    <source>
        <dbReference type="Pfam" id="PF04715"/>
    </source>
</evidence>
<accession>A0ABY8MJN4</accession>
<feature type="domain" description="Chorismate-utilising enzyme C-terminal" evidence="2">
    <location>
        <begin position="230"/>
        <end position="533"/>
    </location>
</feature>
<evidence type="ECO:0000313" key="4">
    <source>
        <dbReference type="EMBL" id="WGK70068.1"/>
    </source>
</evidence>
<organism evidence="4 5">
    <name type="scientific">Candidatus Haliotispira prima</name>
    <dbReference type="NCBI Taxonomy" id="3034016"/>
    <lineage>
        <taxon>Bacteria</taxon>
        <taxon>Pseudomonadati</taxon>
        <taxon>Spirochaetota</taxon>
        <taxon>Spirochaetia</taxon>
        <taxon>Spirochaetales</taxon>
        <taxon>Spirochaetaceae</taxon>
        <taxon>Candidatus Haliotispira</taxon>
    </lineage>
</organism>
<keyword evidence="5" id="KW-1185">Reference proteome</keyword>
<dbReference type="Pfam" id="PF00425">
    <property type="entry name" value="Chorismate_bind"/>
    <property type="match status" value="1"/>
</dbReference>
<dbReference type="Pfam" id="PF04715">
    <property type="entry name" value="Anth_synt_I_N"/>
    <property type="match status" value="1"/>
</dbReference>
<feature type="domain" description="Anthranilate synthase component I N-terminal" evidence="3">
    <location>
        <begin position="44"/>
        <end position="132"/>
    </location>
</feature>
<dbReference type="Proteomes" id="UP001228690">
    <property type="component" value="Chromosome"/>
</dbReference>
<gene>
    <name evidence="4" type="ORF">P0082_04200</name>
</gene>
<dbReference type="InterPro" id="IPR006805">
    <property type="entry name" value="Anth_synth_I_N"/>
</dbReference>
<reference evidence="4 5" key="1">
    <citation type="submission" date="2023-04" db="EMBL/GenBank/DDBJ databases">
        <title>Spirochaete genome identified in red abalone sample constitutes a novel genus.</title>
        <authorList>
            <person name="Sharma S.P."/>
            <person name="Purcell C.M."/>
            <person name="Hyde J.R."/>
            <person name="Severin A.J."/>
        </authorList>
    </citation>
    <scope>NUCLEOTIDE SEQUENCE [LARGE SCALE GENOMIC DNA]</scope>
    <source>
        <strain evidence="4 5">SP-2023</strain>
    </source>
</reference>
<dbReference type="InterPro" id="IPR005801">
    <property type="entry name" value="ADC_synthase"/>
</dbReference>
<dbReference type="SUPFAM" id="SSF56322">
    <property type="entry name" value="ADC synthase"/>
    <property type="match status" value="1"/>
</dbReference>
<feature type="region of interest" description="Disordered" evidence="1">
    <location>
        <begin position="323"/>
        <end position="343"/>
    </location>
</feature>
<dbReference type="PANTHER" id="PTHR11236:SF50">
    <property type="entry name" value="AMINODEOXYCHORISMATE SYNTHASE COMPONENT 1"/>
    <property type="match status" value="1"/>
</dbReference>
<evidence type="ECO:0000259" key="2">
    <source>
        <dbReference type="Pfam" id="PF00425"/>
    </source>
</evidence>
<dbReference type="EMBL" id="CP123443">
    <property type="protein sequence ID" value="WGK70068.1"/>
    <property type="molecule type" value="Genomic_DNA"/>
</dbReference>
<sequence length="547" mass="61903">MLPVFLEIFFMLCCREPGFFWLDSGDGRYAKQNIRDGHGVDGANVPGRFAFFGLRPEHRLQYYADQSLHSSELFPGGQKKTVQHLSPKGVLDVLEQLAGRYQFSDSRGPAGFIPFHSGLVGAFAYEFGYYLQEYFYLGRHSDPAQFCRNKETTLLLEFAAYPAVLAVDMELNQIYILGKEQSSAFSLLREKLSQSLRMALTRARHFGNFGNTDDAENSRPDWQLHGQYNFAEYCQKFTQVQEYLEQGEIYQLNLTQKLRLSADLGGQSAETAISDLYLQLRRRHPVPFGCFYRFGSGRHLLSFSPERFFRLCWKPSSAGGQDEGHLLARPMKGTRPRSAQPELDRQGYDKLCQSPKERAELLMICDLLRNDLYRICHPSSVRVAGGSPDSWPFIIEKYSSVWTQVAAISGTLGPEFRPPGRQKDRDSSCCGSAGVLSDLWQALFPCGSITGAPKMRAMELIGELENSQRQWYTGNFGYIDGNGNMEFNVLIRSFYSEESSEVSARNLALNYHVGGGVVRDSEPHAEWLEQEAKCRFFLETLGLSFPG</sequence>
<dbReference type="Gene3D" id="3.60.120.10">
    <property type="entry name" value="Anthranilate synthase"/>
    <property type="match status" value="1"/>
</dbReference>
<name>A0ABY8MJN4_9SPIO</name>
<evidence type="ECO:0000256" key="1">
    <source>
        <dbReference type="SAM" id="MobiDB-lite"/>
    </source>
</evidence>
<evidence type="ECO:0000313" key="5">
    <source>
        <dbReference type="Proteomes" id="UP001228690"/>
    </source>
</evidence>
<dbReference type="RefSeq" id="WP_326928274.1">
    <property type="nucleotide sequence ID" value="NZ_CP123443.1"/>
</dbReference>